<evidence type="ECO:0000313" key="3">
    <source>
        <dbReference type="Proteomes" id="UP000324748"/>
    </source>
</evidence>
<evidence type="ECO:0000256" key="1">
    <source>
        <dbReference type="SAM" id="SignalP"/>
    </source>
</evidence>
<name>A0A5B0QY65_PUCGR</name>
<feature type="chain" id="PRO_5022910485" evidence="1">
    <location>
        <begin position="20"/>
        <end position="220"/>
    </location>
</feature>
<protein>
    <submittedName>
        <fullName evidence="2">Uncharacterized protein</fullName>
    </submittedName>
</protein>
<proteinExistence type="predicted"/>
<gene>
    <name evidence="2" type="ORF">PGT21_031143</name>
</gene>
<keyword evidence="3" id="KW-1185">Reference proteome</keyword>
<dbReference type="OrthoDB" id="10278644at2759"/>
<organism evidence="2 3">
    <name type="scientific">Puccinia graminis f. sp. tritici</name>
    <dbReference type="NCBI Taxonomy" id="56615"/>
    <lineage>
        <taxon>Eukaryota</taxon>
        <taxon>Fungi</taxon>
        <taxon>Dikarya</taxon>
        <taxon>Basidiomycota</taxon>
        <taxon>Pucciniomycotina</taxon>
        <taxon>Pucciniomycetes</taxon>
        <taxon>Pucciniales</taxon>
        <taxon>Pucciniaceae</taxon>
        <taxon>Puccinia</taxon>
    </lineage>
</organism>
<accession>A0A5B0QY65</accession>
<keyword evidence="1" id="KW-0732">Signal</keyword>
<dbReference type="EMBL" id="VSWC01000002">
    <property type="protein sequence ID" value="KAA1118090.1"/>
    <property type="molecule type" value="Genomic_DNA"/>
</dbReference>
<sequence>MNSFAILAACILLSLEVNANVHNTYTAQPQEHPSYSPAAAGYSPSYPSHAVLATSNPTSFQGYNSQLLNAPDGYLKPVISRHAGSQPDLAPGVYTKPDGKAHSVHPVPSLPEAVPGVIESKHDPVLYSSGEPKIARASSGLPDYTSSSHPFRGVQGGPGSQEYGTPVQSTRNVIAGRDLQTRTYCIIPARCRAPVHCAHPASCRALARYCWKKASRCGYY</sequence>
<comment type="caution">
    <text evidence="2">The sequence shown here is derived from an EMBL/GenBank/DDBJ whole genome shotgun (WGS) entry which is preliminary data.</text>
</comment>
<dbReference type="AlphaFoldDB" id="A0A5B0QY65"/>
<dbReference type="Proteomes" id="UP000324748">
    <property type="component" value="Unassembled WGS sequence"/>
</dbReference>
<reference evidence="2 3" key="1">
    <citation type="submission" date="2019-05" db="EMBL/GenBank/DDBJ databases">
        <title>Emergence of the Ug99 lineage of the wheat stem rust pathogen through somatic hybridization.</title>
        <authorList>
            <person name="Li F."/>
            <person name="Upadhyaya N.M."/>
            <person name="Sperschneider J."/>
            <person name="Matny O."/>
            <person name="Nguyen-Phuc H."/>
            <person name="Mago R."/>
            <person name="Raley C."/>
            <person name="Miller M.E."/>
            <person name="Silverstein K.A.T."/>
            <person name="Henningsen E."/>
            <person name="Hirsch C.D."/>
            <person name="Visser B."/>
            <person name="Pretorius Z.A."/>
            <person name="Steffenson B.J."/>
            <person name="Schwessinger B."/>
            <person name="Dodds P.N."/>
            <person name="Figueroa M."/>
        </authorList>
    </citation>
    <scope>NUCLEOTIDE SEQUENCE [LARGE SCALE GENOMIC DNA]</scope>
    <source>
        <strain evidence="2">21-0</strain>
    </source>
</reference>
<evidence type="ECO:0000313" key="2">
    <source>
        <dbReference type="EMBL" id="KAA1118090.1"/>
    </source>
</evidence>
<feature type="signal peptide" evidence="1">
    <location>
        <begin position="1"/>
        <end position="19"/>
    </location>
</feature>